<keyword evidence="2" id="KW-1185">Reference proteome</keyword>
<dbReference type="Proteomes" id="UP001589590">
    <property type="component" value="Unassembled WGS sequence"/>
</dbReference>
<evidence type="ECO:0008006" key="3">
    <source>
        <dbReference type="Google" id="ProtNLM"/>
    </source>
</evidence>
<dbReference type="RefSeq" id="WP_290273086.1">
    <property type="nucleotide sequence ID" value="NZ_JAUFQP010000013.1"/>
</dbReference>
<dbReference type="EMBL" id="JBHMFA010000005">
    <property type="protein sequence ID" value="MFB9104891.1"/>
    <property type="molecule type" value="Genomic_DNA"/>
</dbReference>
<dbReference type="InterPro" id="IPR027417">
    <property type="entry name" value="P-loop_NTPase"/>
</dbReference>
<comment type="caution">
    <text evidence="1">The sequence shown here is derived from an EMBL/GenBank/DDBJ whole genome shotgun (WGS) entry which is preliminary data.</text>
</comment>
<reference evidence="1 2" key="1">
    <citation type="submission" date="2024-09" db="EMBL/GenBank/DDBJ databases">
        <authorList>
            <person name="Sun Q."/>
            <person name="Mori K."/>
        </authorList>
    </citation>
    <scope>NUCLEOTIDE SEQUENCE [LARGE SCALE GENOMIC DNA]</scope>
    <source>
        <strain evidence="1 2">CECT 8300</strain>
    </source>
</reference>
<proteinExistence type="predicted"/>
<protein>
    <recommendedName>
        <fullName evidence="3">ATPase</fullName>
    </recommendedName>
</protein>
<accession>A0ABV5H068</accession>
<evidence type="ECO:0000313" key="2">
    <source>
        <dbReference type="Proteomes" id="UP001589590"/>
    </source>
</evidence>
<organism evidence="1 2">
    <name type="scientific">Algibacter miyuki</name>
    <dbReference type="NCBI Taxonomy" id="1306933"/>
    <lineage>
        <taxon>Bacteria</taxon>
        <taxon>Pseudomonadati</taxon>
        <taxon>Bacteroidota</taxon>
        <taxon>Flavobacteriia</taxon>
        <taxon>Flavobacteriales</taxon>
        <taxon>Flavobacteriaceae</taxon>
        <taxon>Algibacter</taxon>
    </lineage>
</organism>
<sequence>MHISEIINKKFDVKSFQVLEQKNTAQIKSKERMKLEWNYKNVKTLFLKNLKTIIKKEFLQNDDNLQKVDIIVNYLIRDDKFFQSPLLRLKEQSAPNFNKGLLLVGGVGTGKSSFLEAMSKTLDVHPFLRTTYHLSSDLVMEYEGLLEPLNKREFYNKYFNGRRIFDDLLREKAASNFGKTNLIKELLASRYQNNKLTFAAINYDNQFPGDVEMALDKIGDKYEDFIYDRVFDIFNIVEFPGMSMRGKNVK</sequence>
<dbReference type="SUPFAM" id="SSF52540">
    <property type="entry name" value="P-loop containing nucleoside triphosphate hydrolases"/>
    <property type="match status" value="2"/>
</dbReference>
<name>A0ABV5H068_9FLAO</name>
<dbReference type="Gene3D" id="3.40.50.300">
    <property type="entry name" value="P-loop containing nucleotide triphosphate hydrolases"/>
    <property type="match status" value="1"/>
</dbReference>
<evidence type="ECO:0000313" key="1">
    <source>
        <dbReference type="EMBL" id="MFB9104891.1"/>
    </source>
</evidence>
<gene>
    <name evidence="1" type="ORF">ACFFU1_08270</name>
</gene>